<organism evidence="2 3">
    <name type="scientific">Colletotrichum noveboracense</name>
    <dbReference type="NCBI Taxonomy" id="2664923"/>
    <lineage>
        <taxon>Eukaryota</taxon>
        <taxon>Fungi</taxon>
        <taxon>Dikarya</taxon>
        <taxon>Ascomycota</taxon>
        <taxon>Pezizomycotina</taxon>
        <taxon>Sordariomycetes</taxon>
        <taxon>Hypocreomycetidae</taxon>
        <taxon>Glomerellales</taxon>
        <taxon>Glomerellaceae</taxon>
        <taxon>Colletotrichum</taxon>
        <taxon>Colletotrichum gloeosporioides species complex</taxon>
    </lineage>
</organism>
<dbReference type="EMBL" id="CAMGZC010000160">
    <property type="protein sequence ID" value="CAI0644337.1"/>
    <property type="molecule type" value="Genomic_DNA"/>
</dbReference>
<dbReference type="AlphaFoldDB" id="A0A9W4W6A3"/>
<dbReference type="Gene3D" id="3.90.228.10">
    <property type="match status" value="1"/>
</dbReference>
<evidence type="ECO:0000256" key="1">
    <source>
        <dbReference type="SAM" id="MobiDB-lite"/>
    </source>
</evidence>
<feature type="region of interest" description="Disordered" evidence="1">
    <location>
        <begin position="566"/>
        <end position="585"/>
    </location>
</feature>
<proteinExistence type="predicted"/>
<gene>
    <name evidence="2" type="ORF">CGXH109_LOCUS34467</name>
</gene>
<evidence type="ECO:0000313" key="3">
    <source>
        <dbReference type="Proteomes" id="UP001152533"/>
    </source>
</evidence>
<keyword evidence="3" id="KW-1185">Reference proteome</keyword>
<dbReference type="Proteomes" id="UP001152533">
    <property type="component" value="Unassembled WGS sequence"/>
</dbReference>
<accession>A0A9W4W6A3</accession>
<reference evidence="2" key="1">
    <citation type="submission" date="2022-08" db="EMBL/GenBank/DDBJ databases">
        <authorList>
            <person name="Giroux E."/>
            <person name="Giroux E."/>
        </authorList>
    </citation>
    <scope>NUCLEOTIDE SEQUENCE</scope>
    <source>
        <strain evidence="2">H1091258</strain>
    </source>
</reference>
<comment type="caution">
    <text evidence="2">The sequence shown here is derived from an EMBL/GenBank/DDBJ whole genome shotgun (WGS) entry which is preliminary data.</text>
</comment>
<evidence type="ECO:0000313" key="2">
    <source>
        <dbReference type="EMBL" id="CAI0644337.1"/>
    </source>
</evidence>
<evidence type="ECO:0008006" key="4">
    <source>
        <dbReference type="Google" id="ProtNLM"/>
    </source>
</evidence>
<dbReference type="SUPFAM" id="SSF56399">
    <property type="entry name" value="ADP-ribosylation"/>
    <property type="match status" value="1"/>
</dbReference>
<sequence length="585" mass="66189">MADLEFSEEDIIQLSLLRDEETDALIDASFLSDDHRLSSPMDDVLCFTHEELILQITASIHYPVTAPVFDLINLTLSRKDIDGLRATLRCVIEEAAETNCVEKWLDRENSTYGIFEATKVVLKMAQETDALVKAVRNRGNPKADEKQRIPSDQFQKKAVQAITTNEIALEYLGRSAREICESIPSCYRVLHAECVIRRDLAARFDACRGRLREKLIRHRKSLPKCCAKHTRLEDKLEHLTRPYMTFHGTQRHFVPSIVRHGFLKPGSRVPKGDKGGNDGNLHEVRCGSTYGRGIYSSPSADFALSYTDSWARPTSPTEYFGLKLIVCATIMGRARQMFPGDNWRTQSEPYEGADSHVANRELEYIVFDPAQIFPVYVLHLDWGADNVAHFQNLPMDPYQWKPRVYAANNRINVNEDLDSAYAGERQRAKQAVLAKASKYFPYGYGPATGGRFVIEEVGEVSEDEEDYGEYQTMRGTENEDKTGMSETNFWGWVKAAEEDEGVIHTTADEYTAQRKGSGYRPENWGSIKRAKQEVEEEDDDGDFNLDWLLLGTAVCLSITISPLVTSTKTPSARRSPDIQSLINID</sequence>
<protein>
    <recommendedName>
        <fullName evidence="4">PARP catalytic domain-containing protein</fullName>
    </recommendedName>
</protein>
<name>A0A9W4W6A3_9PEZI</name>